<dbReference type="Pfam" id="PF01790">
    <property type="entry name" value="LGT"/>
    <property type="match status" value="1"/>
</dbReference>
<evidence type="ECO:0000256" key="7">
    <source>
        <dbReference type="HAMAP-Rule" id="MF_01147"/>
    </source>
</evidence>
<keyword evidence="3 7" id="KW-0808">Transferase</keyword>
<dbReference type="RefSeq" id="WP_018525674.1">
    <property type="nucleotide sequence ID" value="NZ_LPWH01000063.1"/>
</dbReference>
<feature type="binding site" evidence="7">
    <location>
        <position position="154"/>
    </location>
    <ligand>
        <name>a 1,2-diacyl-sn-glycero-3-phospho-(1'-sn-glycerol)</name>
        <dbReference type="ChEBI" id="CHEBI:64716"/>
    </ligand>
</feature>
<feature type="region of interest" description="Disordered" evidence="8">
    <location>
        <begin position="324"/>
        <end position="346"/>
    </location>
</feature>
<keyword evidence="9" id="KW-0449">Lipoprotein</keyword>
<feature type="transmembrane region" description="Helical" evidence="7">
    <location>
        <begin position="20"/>
        <end position="38"/>
    </location>
</feature>
<dbReference type="AlphaFoldDB" id="A0A2S4JRA7"/>
<evidence type="ECO:0000256" key="1">
    <source>
        <dbReference type="ARBA" id="ARBA00007150"/>
    </source>
</evidence>
<dbReference type="InterPro" id="IPR001640">
    <property type="entry name" value="Lgt"/>
</dbReference>
<name>A0A2S4JRA7_9SPIO</name>
<keyword evidence="4 7" id="KW-0812">Transmembrane</keyword>
<dbReference type="Proteomes" id="UP000237350">
    <property type="component" value="Unassembled WGS sequence"/>
</dbReference>
<dbReference type="PANTHER" id="PTHR30589">
    <property type="entry name" value="PROLIPOPROTEIN DIACYLGLYCERYL TRANSFERASE"/>
    <property type="match status" value="1"/>
</dbReference>
<keyword evidence="10" id="KW-1185">Reference proteome</keyword>
<comment type="pathway">
    <text evidence="7">Protein modification; lipoprotein biosynthesis (diacylglyceryl transfer).</text>
</comment>
<dbReference type="PANTHER" id="PTHR30589:SF0">
    <property type="entry name" value="PHOSPHATIDYLGLYCEROL--PROLIPOPROTEIN DIACYLGLYCERYL TRANSFERASE"/>
    <property type="match status" value="1"/>
</dbReference>
<dbReference type="EC" id="2.5.1.145" evidence="7"/>
<evidence type="ECO:0000313" key="10">
    <source>
        <dbReference type="Proteomes" id="UP000237350"/>
    </source>
</evidence>
<evidence type="ECO:0000256" key="8">
    <source>
        <dbReference type="SAM" id="MobiDB-lite"/>
    </source>
</evidence>
<proteinExistence type="inferred from homology"/>
<reference evidence="10" key="1">
    <citation type="submission" date="2015-12" db="EMBL/GenBank/DDBJ databases">
        <authorList>
            <person name="Lodha T.D."/>
            <person name="Chintalapati S."/>
            <person name="Chintalapati V.R."/>
            <person name="Sravanthi T."/>
        </authorList>
    </citation>
    <scope>NUCLEOTIDE SEQUENCE [LARGE SCALE GENOMIC DNA]</scope>
    <source>
        <strain evidence="10">JC133</strain>
    </source>
</reference>
<dbReference type="GO" id="GO:0008961">
    <property type="term" value="F:phosphatidylglycerol-prolipoprotein diacylglyceryl transferase activity"/>
    <property type="evidence" value="ECO:0007669"/>
    <property type="project" value="UniProtKB-UniRule"/>
</dbReference>
<dbReference type="PROSITE" id="PS01311">
    <property type="entry name" value="LGT"/>
    <property type="match status" value="1"/>
</dbReference>
<feature type="transmembrane region" description="Helical" evidence="7">
    <location>
        <begin position="111"/>
        <end position="129"/>
    </location>
</feature>
<accession>A0A2S4JRA7</accession>
<evidence type="ECO:0000256" key="5">
    <source>
        <dbReference type="ARBA" id="ARBA00022989"/>
    </source>
</evidence>
<feature type="transmembrane region" description="Helical" evidence="7">
    <location>
        <begin position="283"/>
        <end position="313"/>
    </location>
</feature>
<comment type="function">
    <text evidence="7">Catalyzes the transfer of the diacylglyceryl group from phosphatidylglycerol to the sulfhydryl group of the N-terminal cysteine of a prolipoprotein, the first step in the formation of mature lipoproteins.</text>
</comment>
<keyword evidence="2 7" id="KW-1003">Cell membrane</keyword>
<evidence type="ECO:0000256" key="3">
    <source>
        <dbReference type="ARBA" id="ARBA00022679"/>
    </source>
</evidence>
<feature type="transmembrane region" description="Helical" evidence="7">
    <location>
        <begin position="59"/>
        <end position="82"/>
    </location>
</feature>
<evidence type="ECO:0000256" key="2">
    <source>
        <dbReference type="ARBA" id="ARBA00022475"/>
    </source>
</evidence>
<dbReference type="NCBIfam" id="TIGR00544">
    <property type="entry name" value="lgt"/>
    <property type="match status" value="1"/>
</dbReference>
<comment type="caution">
    <text evidence="9">The sequence shown here is derived from an EMBL/GenBank/DDBJ whole genome shotgun (WGS) entry which is preliminary data.</text>
</comment>
<dbReference type="EMBL" id="LPWH01000063">
    <property type="protein sequence ID" value="POR02046.1"/>
    <property type="molecule type" value="Genomic_DNA"/>
</dbReference>
<gene>
    <name evidence="7" type="primary">lgt</name>
    <name evidence="9" type="ORF">AU468_07280</name>
</gene>
<dbReference type="HAMAP" id="MF_01147">
    <property type="entry name" value="Lgt"/>
    <property type="match status" value="1"/>
</dbReference>
<evidence type="ECO:0000256" key="6">
    <source>
        <dbReference type="ARBA" id="ARBA00023136"/>
    </source>
</evidence>
<protein>
    <recommendedName>
        <fullName evidence="7">Phosphatidylglycerol--prolipoprotein diacylglyceryl transferase</fullName>
        <ecNumber evidence="7">2.5.1.145</ecNumber>
    </recommendedName>
</protein>
<comment type="subcellular location">
    <subcellularLocation>
        <location evidence="7">Cell membrane</location>
        <topology evidence="7">Multi-pass membrane protein</topology>
    </subcellularLocation>
</comment>
<dbReference type="GO" id="GO:0005886">
    <property type="term" value="C:plasma membrane"/>
    <property type="evidence" value="ECO:0007669"/>
    <property type="project" value="UniProtKB-SubCell"/>
</dbReference>
<feature type="transmembrane region" description="Helical" evidence="7">
    <location>
        <begin position="245"/>
        <end position="263"/>
    </location>
</feature>
<comment type="catalytic activity">
    <reaction evidence="7">
        <text>L-cysteinyl-[prolipoprotein] + a 1,2-diacyl-sn-glycero-3-phospho-(1'-sn-glycerol) = an S-1,2-diacyl-sn-glyceryl-L-cysteinyl-[prolipoprotein] + sn-glycerol 1-phosphate + H(+)</text>
        <dbReference type="Rhea" id="RHEA:56712"/>
        <dbReference type="Rhea" id="RHEA-COMP:14679"/>
        <dbReference type="Rhea" id="RHEA-COMP:14680"/>
        <dbReference type="ChEBI" id="CHEBI:15378"/>
        <dbReference type="ChEBI" id="CHEBI:29950"/>
        <dbReference type="ChEBI" id="CHEBI:57685"/>
        <dbReference type="ChEBI" id="CHEBI:64716"/>
        <dbReference type="ChEBI" id="CHEBI:140658"/>
        <dbReference type="EC" id="2.5.1.145"/>
    </reaction>
</comment>
<dbReference type="OrthoDB" id="871140at2"/>
<comment type="similarity">
    <text evidence="1 7">Belongs to the Lgt family.</text>
</comment>
<keyword evidence="6 7" id="KW-0472">Membrane</keyword>
<evidence type="ECO:0000313" key="9">
    <source>
        <dbReference type="EMBL" id="POR02046.1"/>
    </source>
</evidence>
<evidence type="ECO:0000256" key="4">
    <source>
        <dbReference type="ARBA" id="ARBA00022692"/>
    </source>
</evidence>
<dbReference type="UniPathway" id="UPA00664"/>
<keyword evidence="5 7" id="KW-1133">Transmembrane helix</keyword>
<dbReference type="GO" id="GO:0042158">
    <property type="term" value="P:lipoprotein biosynthetic process"/>
    <property type="evidence" value="ECO:0007669"/>
    <property type="project" value="UniProtKB-UniRule"/>
</dbReference>
<feature type="compositionally biased region" description="Basic residues" evidence="8">
    <location>
        <begin position="333"/>
        <end position="346"/>
    </location>
</feature>
<organism evidence="9 10">
    <name type="scientific">Alkalispirochaeta sphaeroplastigenens</name>
    <dbReference type="NCBI Taxonomy" id="1187066"/>
    <lineage>
        <taxon>Bacteria</taxon>
        <taxon>Pseudomonadati</taxon>
        <taxon>Spirochaetota</taxon>
        <taxon>Spirochaetia</taxon>
        <taxon>Spirochaetales</taxon>
        <taxon>Spirochaetaceae</taxon>
        <taxon>Alkalispirochaeta</taxon>
    </lineage>
</organism>
<sequence length="346" mass="39485">MPLYFEYPHWLSPEIIPGLPLRWYGLMYLVAFSLAYLLTRVQLRDKRFGVSHTVSEDDLVNLFFWTILGLLAGARIFAALVYDTSGRYLSRPWLIFWPFDERGAFTGLQGMSYHGGLLGAVVGFVAYARIRKIDILEMGDLLVTAIPLGYTFGRIGNFINGELYGRITSRPWGVLFPGAREVPARHPAVQETAARLQINLEGLDFVNLPRHPSQLYEAALEGVVLWAILWFIFRHRKPFKGFMIGLYLIGYALARFVAEYFRVPDSDLGFVIQAGPENNPEWLFLSLLNITTGQILSLLMALAGVVLLGILWFRASQAPRVQTFQEAPPEHRRNARRQLRKKLNRR</sequence>